<name>A0A0R2M7K2_9LACO</name>
<dbReference type="SUPFAM" id="SSF46689">
    <property type="entry name" value="Homeodomain-like"/>
    <property type="match status" value="1"/>
</dbReference>
<organism evidence="4 5">
    <name type="scientific">Lactiplantibacillus xiangfangensis</name>
    <dbReference type="NCBI Taxonomy" id="942150"/>
    <lineage>
        <taxon>Bacteria</taxon>
        <taxon>Bacillati</taxon>
        <taxon>Bacillota</taxon>
        <taxon>Bacilli</taxon>
        <taxon>Lactobacillales</taxon>
        <taxon>Lactobacillaceae</taxon>
        <taxon>Lactiplantibacillus</taxon>
    </lineage>
</organism>
<gene>
    <name evidence="4" type="ORF">IV64_GL000499</name>
</gene>
<feature type="domain" description="HTH tetR-type" evidence="3">
    <location>
        <begin position="10"/>
        <end position="70"/>
    </location>
</feature>
<dbReference type="InterPro" id="IPR009057">
    <property type="entry name" value="Homeodomain-like_sf"/>
</dbReference>
<dbReference type="OrthoDB" id="9810250at2"/>
<comment type="caution">
    <text evidence="4">The sequence shown here is derived from an EMBL/GenBank/DDBJ whole genome shotgun (WGS) entry which is preliminary data.</text>
</comment>
<dbReference type="Proteomes" id="UP000051783">
    <property type="component" value="Unassembled WGS sequence"/>
</dbReference>
<dbReference type="RefSeq" id="WP_057707008.1">
    <property type="nucleotide sequence ID" value="NZ_JQCL01000080.1"/>
</dbReference>
<evidence type="ECO:0000256" key="2">
    <source>
        <dbReference type="PROSITE-ProRule" id="PRU00335"/>
    </source>
</evidence>
<dbReference type="GO" id="GO:0003677">
    <property type="term" value="F:DNA binding"/>
    <property type="evidence" value="ECO:0007669"/>
    <property type="project" value="UniProtKB-UniRule"/>
</dbReference>
<dbReference type="AlphaFoldDB" id="A0A0R2M7K2"/>
<sequence>MSHDVDPRVDKTRRRLRQALITLLQTETVENISVQKLTSTAAVTRGTFYLHYKDKPAFVDQALEDLVTELFDQAVVTVGIGDIITNPVDPLRRVQVLSLSRALGYIDQHADAFKTLLLEQRQLDVNLRINQQLTKWMENFYHDFEDQFTDLEVPVSIQIAYYVSATVGLITDWLANDMIYTPRYLTKCIKKMHHLMTARSISFTDFFVQ</sequence>
<keyword evidence="5" id="KW-1185">Reference proteome</keyword>
<dbReference type="Pfam" id="PF14278">
    <property type="entry name" value="TetR_C_8"/>
    <property type="match status" value="1"/>
</dbReference>
<evidence type="ECO:0000259" key="3">
    <source>
        <dbReference type="PROSITE" id="PS50977"/>
    </source>
</evidence>
<dbReference type="STRING" id="942150.IV64_GL000499"/>
<dbReference type="PANTHER" id="PTHR43479:SF7">
    <property type="entry name" value="TETR-FAMILY TRANSCRIPTIONAL REGULATOR"/>
    <property type="match status" value="1"/>
</dbReference>
<feature type="DNA-binding region" description="H-T-H motif" evidence="2">
    <location>
        <begin position="33"/>
        <end position="52"/>
    </location>
</feature>
<dbReference type="PANTHER" id="PTHR43479">
    <property type="entry name" value="ACREF/ENVCD OPERON REPRESSOR-RELATED"/>
    <property type="match status" value="1"/>
</dbReference>
<evidence type="ECO:0000256" key="1">
    <source>
        <dbReference type="ARBA" id="ARBA00023125"/>
    </source>
</evidence>
<accession>A0A0R2M7K2</accession>
<dbReference type="EMBL" id="JQCL01000080">
    <property type="protein sequence ID" value="KRO08412.1"/>
    <property type="molecule type" value="Genomic_DNA"/>
</dbReference>
<proteinExistence type="predicted"/>
<dbReference type="PROSITE" id="PS50977">
    <property type="entry name" value="HTH_TETR_2"/>
    <property type="match status" value="1"/>
</dbReference>
<dbReference type="Gene3D" id="1.10.357.10">
    <property type="entry name" value="Tetracycline Repressor, domain 2"/>
    <property type="match status" value="1"/>
</dbReference>
<keyword evidence="1 2" id="KW-0238">DNA-binding</keyword>
<dbReference type="InterPro" id="IPR050624">
    <property type="entry name" value="HTH-type_Tx_Regulator"/>
</dbReference>
<dbReference type="InterPro" id="IPR001647">
    <property type="entry name" value="HTH_TetR"/>
</dbReference>
<dbReference type="PATRIC" id="fig|942150.3.peg.513"/>
<evidence type="ECO:0000313" key="4">
    <source>
        <dbReference type="EMBL" id="KRO08412.1"/>
    </source>
</evidence>
<protein>
    <submittedName>
        <fullName evidence="4">Transcription regulator</fullName>
    </submittedName>
</protein>
<dbReference type="InterPro" id="IPR039532">
    <property type="entry name" value="TetR_C_Firmicutes"/>
</dbReference>
<evidence type="ECO:0000313" key="5">
    <source>
        <dbReference type="Proteomes" id="UP000051783"/>
    </source>
</evidence>
<reference evidence="4 5" key="1">
    <citation type="journal article" date="2015" name="Genome Announc.">
        <title>Expanding the biotechnology potential of lactobacilli through comparative genomics of 213 strains and associated genera.</title>
        <authorList>
            <person name="Sun Z."/>
            <person name="Harris H.M."/>
            <person name="McCann A."/>
            <person name="Guo C."/>
            <person name="Argimon S."/>
            <person name="Zhang W."/>
            <person name="Yang X."/>
            <person name="Jeffery I.B."/>
            <person name="Cooney J.C."/>
            <person name="Kagawa T.F."/>
            <person name="Liu W."/>
            <person name="Song Y."/>
            <person name="Salvetti E."/>
            <person name="Wrobel A."/>
            <person name="Rasinkangas P."/>
            <person name="Parkhill J."/>
            <person name="Rea M.C."/>
            <person name="O'Sullivan O."/>
            <person name="Ritari J."/>
            <person name="Douillard F.P."/>
            <person name="Paul Ross R."/>
            <person name="Yang R."/>
            <person name="Briner A.E."/>
            <person name="Felis G.E."/>
            <person name="de Vos W.M."/>
            <person name="Barrangou R."/>
            <person name="Klaenhammer T.R."/>
            <person name="Caufield P.W."/>
            <person name="Cui Y."/>
            <person name="Zhang H."/>
            <person name="O'Toole P.W."/>
        </authorList>
    </citation>
    <scope>NUCLEOTIDE SEQUENCE [LARGE SCALE GENOMIC DNA]</scope>
    <source>
        <strain evidence="4 5">LMG 26013</strain>
    </source>
</reference>